<keyword evidence="3" id="KW-0067">ATP-binding</keyword>
<keyword evidence="3" id="KW-0378">Hydrolase</keyword>
<dbReference type="InterPro" id="IPR027417">
    <property type="entry name" value="P-loop_NTPase"/>
</dbReference>
<evidence type="ECO:0000256" key="1">
    <source>
        <dbReference type="SAM" id="MobiDB-lite"/>
    </source>
</evidence>
<proteinExistence type="predicted"/>
<organism evidence="3 4">
    <name type="scientific">Gordonia pseudamarae</name>
    <dbReference type="NCBI Taxonomy" id="2831662"/>
    <lineage>
        <taxon>Bacteria</taxon>
        <taxon>Bacillati</taxon>
        <taxon>Actinomycetota</taxon>
        <taxon>Actinomycetes</taxon>
        <taxon>Mycobacteriales</taxon>
        <taxon>Gordoniaceae</taxon>
        <taxon>Gordonia</taxon>
    </lineage>
</organism>
<feature type="domain" description="Helicase C-terminal" evidence="2">
    <location>
        <begin position="779"/>
        <end position="926"/>
    </location>
</feature>
<dbReference type="Pfam" id="PF00271">
    <property type="entry name" value="Helicase_C"/>
    <property type="match status" value="1"/>
</dbReference>
<evidence type="ECO:0000313" key="3">
    <source>
        <dbReference type="EMBL" id="QHN33690.1"/>
    </source>
</evidence>
<dbReference type="CDD" id="cd18785">
    <property type="entry name" value="SF2_C"/>
    <property type="match status" value="1"/>
</dbReference>
<dbReference type="Proteomes" id="UP001059836">
    <property type="component" value="Chromosome"/>
</dbReference>
<keyword evidence="3" id="KW-0347">Helicase</keyword>
<reference evidence="3" key="1">
    <citation type="journal article" date="2021" name="Nat. Microbiol.">
        <title>Cocultivation of an ultrasmall environmental parasitic bacterium with lytic ability against bacteria associated with wastewater foams.</title>
        <authorList>
            <person name="Batinovic S."/>
            <person name="Rose J.J.A."/>
            <person name="Ratcliffe J."/>
            <person name="Seviour R.J."/>
            <person name="Petrovski S."/>
        </authorList>
    </citation>
    <scope>NUCLEOTIDE SEQUENCE</scope>
    <source>
        <strain evidence="3">CON9</strain>
    </source>
</reference>
<protein>
    <submittedName>
        <fullName evidence="3">Helicase</fullName>
    </submittedName>
</protein>
<keyword evidence="4" id="KW-1185">Reference proteome</keyword>
<keyword evidence="3" id="KW-0547">Nucleotide-binding</keyword>
<dbReference type="EMBL" id="CP045809">
    <property type="protein sequence ID" value="QHN33690.1"/>
    <property type="molecule type" value="Genomic_DNA"/>
</dbReference>
<accession>A0ABX6ICN9</accession>
<feature type="compositionally biased region" description="Acidic residues" evidence="1">
    <location>
        <begin position="70"/>
        <end position="80"/>
    </location>
</feature>
<evidence type="ECO:0000259" key="2">
    <source>
        <dbReference type="PROSITE" id="PS51194"/>
    </source>
</evidence>
<dbReference type="InterPro" id="IPR001650">
    <property type="entry name" value="Helicase_C-like"/>
</dbReference>
<gene>
    <name evidence="3" type="ORF">GII31_00975</name>
</gene>
<feature type="region of interest" description="Disordered" evidence="1">
    <location>
        <begin position="61"/>
        <end position="85"/>
    </location>
</feature>
<dbReference type="RefSeq" id="WP_260840228.1">
    <property type="nucleotide sequence ID" value="NZ_CP045809.1"/>
</dbReference>
<dbReference type="SMART" id="SM00490">
    <property type="entry name" value="HELICc"/>
    <property type="match status" value="1"/>
</dbReference>
<dbReference type="Gene3D" id="3.40.50.300">
    <property type="entry name" value="P-loop containing nucleotide triphosphate hydrolases"/>
    <property type="match status" value="1"/>
</dbReference>
<sequence>MSKAALEEKYRFREQLVDALAADLVGPGGGVDEVISEPPLNRYIVGALWPRPADVNMAISTAQQRASEPEGAESDTESDEGSPVAQARMRFPSSMGMTFSVRGSVSEIVITPTAGRYEQQMNGDKPADEWKRIPLEADPIHQNIETPGKFEHQLGNELEVYCLVRRKREGAVAVTVALKNRAIAVKGELRDSKAWFQAGLAVTTDGPCIADRTAPRRALYDPDLASAALMYRNAHTFAIGHGCAVQWDLSAAQHRAIDRVETTFIPSHEVHRAKPGELDDVDLRMVTLAEADKATVVANLRDLTYGYHAWIQKVEGDIESGTADVVTELRAVARHHIEEMEQAANRIDAGIQLLENDDDAFRAFQLANRAMQMQRSRQDWIRAGHKPGELSDGSESKWRPFQIAYLLLNLPGITDPEHEDRDVADLLWFPTGGGKTEAYLGLVAYVILLRRVRDRGAFGVAVLMRYTLRLLTIQQFERASMLMCALETIRKENRDLGERKFSIGLWVGSGATPNSLKDAKTALRKLGNGEILEQNNPVQLKQCPWCGAPMDHENYQVVQRPKPGLKIACGTDGCDFGDRLPVHVVDDDVYAARPELLLGTVDKFAMMAWNENVGSLFARDEGLPPELIIQDELHLISGPLGSIVGLYETAVDAACTVRDLGDESGRSRPKVIASTATIRRASEQISAVFARGAALFPPPGIDPDTSFFAEPSTREEFGTRRYVGVMASGTSHATLLIRVYSALLQAAADIDGDDVTRDPYWTLLGYFNSLRVLGSANLQVEGDVREQLGVVAGRSKTTTRPVERISELTSRVPSSEIPGNLKQLENQLGGSESPIDVVLATNMISVGVDIDRLGLMAVMGQPQASAEYIQATSRVGRKHPGLVVTIFNSARSRDRSHYESFLPFHQAMYRAVEATSATPFAARARDRALHGVLISMVRMLVPGMMDNSSAHLAGEYCDDLTKIGRLIEQRVAAVGDDEMDATAMELGKLLDVWSTAGDQRPNMKYSNTNMDSSLMVRPAVALVNDDIAYSQDDVPWPTLQSMRDVDAESNLYQVPAGGKK</sequence>
<dbReference type="PROSITE" id="PS51194">
    <property type="entry name" value="HELICASE_CTER"/>
    <property type="match status" value="1"/>
</dbReference>
<dbReference type="SUPFAM" id="SSF52540">
    <property type="entry name" value="P-loop containing nucleoside triphosphate hydrolases"/>
    <property type="match status" value="2"/>
</dbReference>
<name>A0ABX6ICN9_9ACTN</name>
<dbReference type="GO" id="GO:0004386">
    <property type="term" value="F:helicase activity"/>
    <property type="evidence" value="ECO:0007669"/>
    <property type="project" value="UniProtKB-KW"/>
</dbReference>
<evidence type="ECO:0000313" key="4">
    <source>
        <dbReference type="Proteomes" id="UP001059836"/>
    </source>
</evidence>